<dbReference type="SUPFAM" id="SSF56601">
    <property type="entry name" value="beta-lactamase/transpeptidase-like"/>
    <property type="match status" value="1"/>
</dbReference>
<evidence type="ECO:0000259" key="1">
    <source>
        <dbReference type="Pfam" id="PF00144"/>
    </source>
</evidence>
<accession>A0A0J6GH56</accession>
<dbReference type="OrthoDB" id="5705574at2"/>
<dbReference type="InterPro" id="IPR012338">
    <property type="entry name" value="Beta-lactam/transpept-like"/>
</dbReference>
<comment type="caution">
    <text evidence="2">The sequence shown here is derived from an EMBL/GenBank/DDBJ whole genome shotgun (WGS) entry which is preliminary data.</text>
</comment>
<proteinExistence type="predicted"/>
<keyword evidence="3" id="KW-1185">Reference proteome</keyword>
<protein>
    <submittedName>
        <fullName evidence="2">CubicO group peptidase, beta-lactamase class C family</fullName>
    </submittedName>
</protein>
<dbReference type="EMBL" id="FNUD01000002">
    <property type="protein sequence ID" value="SEE78131.1"/>
    <property type="molecule type" value="Genomic_DNA"/>
</dbReference>
<dbReference type="InterPro" id="IPR052907">
    <property type="entry name" value="Beta-lactamase/esterase"/>
</dbReference>
<dbReference type="PANTHER" id="PTHR43319:SF3">
    <property type="entry name" value="BETA-LACTAMASE-RELATED DOMAIN-CONTAINING PROTEIN"/>
    <property type="match status" value="1"/>
</dbReference>
<evidence type="ECO:0000313" key="2">
    <source>
        <dbReference type="EMBL" id="SEE78131.1"/>
    </source>
</evidence>
<feature type="domain" description="Beta-lactamase-related" evidence="1">
    <location>
        <begin position="22"/>
        <end position="373"/>
    </location>
</feature>
<dbReference type="Proteomes" id="UP000183613">
    <property type="component" value="Unassembled WGS sequence"/>
</dbReference>
<evidence type="ECO:0000313" key="3">
    <source>
        <dbReference type="Proteomes" id="UP000183613"/>
    </source>
</evidence>
<dbReference type="RefSeq" id="WP_048358766.1">
    <property type="nucleotide sequence ID" value="NZ_FNUD01000002.1"/>
</dbReference>
<dbReference type="Pfam" id="PF00144">
    <property type="entry name" value="Beta-lactamase"/>
    <property type="match status" value="1"/>
</dbReference>
<dbReference type="PATRIC" id="fig|882211.3.peg.903"/>
<sequence>MEAKGICAPEFDGVKSAFEAIFNDPQERGAGLCINVGGRTVVDLWAGSSDLDGNKAWNKDTLVNTFCVIKPFAAVAALMLVEKGKLELDIPVAHYWPEFAQGGKGQVTLRHVMSHTSGIPALRLPDRNPAMYDWEQMVNVLAAEPLWWQPGTALGYGTTTYGWIIGELIRRTDGRAPCTFIHEEITQPNGLEVHLGVQEQDFYRIAHFDSAKGRVGDPYSQHLRDVVTAHSEDISTLAFTNPGMSPKRSSDPKWWAFQQPGACSHSTAGGLASFYSTLLAGRLISTEMLNEFTKEQSNGMDRIWKRPMRYGLGCMMEQKADPDASHCMGPNTFGHIGLGGPIAFADAERDVSFSFVTTTSGGHTMIDPRAQNLAALAYAVI</sequence>
<reference evidence="2" key="1">
    <citation type="submission" date="2016-10" db="EMBL/GenBank/DDBJ databases">
        <authorList>
            <person name="Varghese N."/>
            <person name="Submissions S."/>
        </authorList>
    </citation>
    <scope>NUCLEOTIDE SEQUENCE [LARGE SCALE GENOMIC DNA]</scope>
    <source>
        <strain evidence="2">LMG 25555</strain>
    </source>
</reference>
<dbReference type="InterPro" id="IPR001466">
    <property type="entry name" value="Beta-lactam-related"/>
</dbReference>
<gene>
    <name evidence="2" type="ORF">SAMN04489800_2157</name>
</gene>
<dbReference type="Gene3D" id="3.40.710.10">
    <property type="entry name" value="DD-peptidase/beta-lactamase superfamily"/>
    <property type="match status" value="1"/>
</dbReference>
<dbReference type="AlphaFoldDB" id="A0A0J6GH56"/>
<name>A0A0J6GH56_PSEDM</name>
<organism evidence="2 3">
    <name type="scientific">Pseudomonas deceptionensis</name>
    <dbReference type="NCBI Taxonomy" id="882211"/>
    <lineage>
        <taxon>Bacteria</taxon>
        <taxon>Pseudomonadati</taxon>
        <taxon>Pseudomonadota</taxon>
        <taxon>Gammaproteobacteria</taxon>
        <taxon>Pseudomonadales</taxon>
        <taxon>Pseudomonadaceae</taxon>
        <taxon>Pseudomonas</taxon>
    </lineage>
</organism>
<dbReference type="PANTHER" id="PTHR43319">
    <property type="entry name" value="BETA-LACTAMASE-RELATED"/>
    <property type="match status" value="1"/>
</dbReference>